<name>A0A858JJD7_9PROT</name>
<reference evidence="1 2" key="1">
    <citation type="submission" date="2020-03" db="EMBL/GenBank/DDBJ databases">
        <title>Isolation of cellulose-producing strains, genome characterization and application of the synthesized cellulose films as an economical and sustainable material for piezoelectric sensor construction.</title>
        <authorList>
            <person name="Mangayil R.K."/>
        </authorList>
    </citation>
    <scope>NUCLEOTIDE SEQUENCE [LARGE SCALE GENOMIC DNA]</scope>
    <source>
        <strain evidence="1 2">ENS 9a1a</strain>
    </source>
</reference>
<keyword evidence="1" id="KW-0547">Nucleotide-binding</keyword>
<proteinExistence type="predicted"/>
<organism evidence="1 2">
    <name type="scientific">Komagataeibacter rhaeticus</name>
    <dbReference type="NCBI Taxonomy" id="215221"/>
    <lineage>
        <taxon>Bacteria</taxon>
        <taxon>Pseudomonadati</taxon>
        <taxon>Pseudomonadota</taxon>
        <taxon>Alphaproteobacteria</taxon>
        <taxon>Acetobacterales</taxon>
        <taxon>Acetobacteraceae</taxon>
        <taxon>Komagataeibacter</taxon>
    </lineage>
</organism>
<protein>
    <submittedName>
        <fullName evidence="1">ATP-binding protein</fullName>
    </submittedName>
</protein>
<dbReference type="GeneID" id="85023605"/>
<dbReference type="AlphaFoldDB" id="A0A858JJD7"/>
<evidence type="ECO:0000313" key="1">
    <source>
        <dbReference type="EMBL" id="QIP36696.1"/>
    </source>
</evidence>
<dbReference type="SUPFAM" id="SSF52540">
    <property type="entry name" value="P-loop containing nucleoside triphosphate hydrolases"/>
    <property type="match status" value="1"/>
</dbReference>
<dbReference type="InterPro" id="IPR027417">
    <property type="entry name" value="P-loop_NTPase"/>
</dbReference>
<evidence type="ECO:0000313" key="2">
    <source>
        <dbReference type="Proteomes" id="UP000502533"/>
    </source>
</evidence>
<accession>A0A858JJD7</accession>
<gene>
    <name evidence="1" type="ORF">GWK63_15685</name>
</gene>
<dbReference type="Proteomes" id="UP000502533">
    <property type="component" value="Chromosome"/>
</dbReference>
<keyword evidence="1" id="KW-0067">ATP-binding</keyword>
<dbReference type="RefSeq" id="WP_007399376.1">
    <property type="nucleotide sequence ID" value="NZ_CP050139.1"/>
</dbReference>
<dbReference type="EMBL" id="CP050139">
    <property type="protein sequence ID" value="QIP36696.1"/>
    <property type="molecule type" value="Genomic_DNA"/>
</dbReference>
<dbReference type="KEGG" id="kre:GWK63_15685"/>
<dbReference type="GO" id="GO:0005524">
    <property type="term" value="F:ATP binding"/>
    <property type="evidence" value="ECO:0007669"/>
    <property type="project" value="UniProtKB-KW"/>
</dbReference>
<sequence length="1255" mass="135672">MVIASTKTPQTKPMRAGGKATEAGMAFQAAVATWFAVHILARIPVGGRFNVNNQALPVTIRLETGTGLDDIEVTQSDGGALHVQNKTSATLATGEQAPLTKTGAQLAEWIADAKAAGGAPDPTSNAAVLAVRSDAARTLDDLEAGCRAFDLGGDWAVTKGGRNGAQRRALDALETIVTKAWTAVRKVAPTADDLTDMARTFHVARFSMDEGDTDWREASTLLGRHLYGSDAAGEAPLRDLRGIMRELIGNGAPANRDGLLRALRRRGHIDVGAPRYDEDIGRLRSVTAAELDRLAVHGELPLAGGITITRESDAPMVTAIKGGSLLVVGEPGAGKTGTLVHAAKSLIAEGALVIFLSVDRFPGVAIAADLNSELRLGHDLVEILSAMPGSQPRYLIIDALDAARGGLSEGVFTTLIERTMTELAEDWTVVASIRTFDLRNGRRYRAAFAGTPANDAHADATLGTIRHFSVSRLTDGEVAAAGTASAELTELLASASEALAELLRNVFNLSLAAELLADGADPAGFAGIATQSGLIDTYEDRRMPTTGMTQAAAEAVTAMVASRRLAVRKVDVRHVDVDQIIQAGVLAATGDLVSFSHHVLFDHVAGRFYLAWHDPDRLIAQLDGDTSTALQLAPALRFAIERIWSIDAPGRPQSWKLVCDIFSATKVDPVLGNVALRTLSNNVTEVGDLAGLIDRVAATPNDSSLASLVNRLSRFVSMEIEATRSVTPECAIAWTTLSEKLMRTDRLPLIDPARVLMHALFEHGDFTDAVLLGIFGRAARAMLGFAWSHSPPLQAISVSAIRFVGKSFASDIAASRALLERVLRDPHFSQHADREAPWLTEQIMPIAAAEPTFAAEVYRSIYGQMITDTATSALGGALSRIMPLSSNRRQDYEHSRWHLGKSLGDFLAISPEHGTRAVIDAVIGKGKIEGYSEPDEPVVIDLGSEKIEFRGRDLEFNAWDEEDEDASGREDDLLANFVKFLRGSNVNEFSKSVAAASRDYATASVWTRILGVASERVGEIGDLIWPVMVKPDLLENIDTLRDAVRFVAAAWPSRTSEERKYFETMAVDDTRHLDEERKKRWHRILARLLALIPEEELVLTATRDLRRKMEKDGGLEENRPNINFSSSWDNHENWEMEQLRRDGVNMESGPNRMVFDASNALNVKYKATPAESEPVALAALWSDAMAMTALVDDNPALHDQVDRSAWGYIAHAVERVASSPNYVPGADGLPDLDALFAVLGRLSSSQYPETRETEG</sequence>
<keyword evidence="2" id="KW-1185">Reference proteome</keyword>
<dbReference type="CDD" id="cd00009">
    <property type="entry name" value="AAA"/>
    <property type="match status" value="1"/>
</dbReference>